<evidence type="ECO:0000256" key="8">
    <source>
        <dbReference type="ARBA" id="ARBA00038436"/>
    </source>
</evidence>
<dbReference type="OrthoDB" id="9815614at2"/>
<evidence type="ECO:0000313" key="11">
    <source>
        <dbReference type="EMBL" id="RKQ29285.1"/>
    </source>
</evidence>
<sequence>MKWLYKIEEGFLAISIISATAVLFINIILRYFFQANTTWAEEFIRYAIIWMTFLGSSVCFGRGLHVGIDFFLEYVNEKWRNVIGIYVTLVSIVLMVFLIIYGMELVVFSMGTGQITPSMQIKMYWIYLAIPFGAAISIVHLVDNLIKHVKQAKTDEVKGNNL</sequence>
<dbReference type="AlphaFoldDB" id="A0A494ZT40"/>
<keyword evidence="12" id="KW-1185">Reference proteome</keyword>
<evidence type="ECO:0000256" key="6">
    <source>
        <dbReference type="ARBA" id="ARBA00022989"/>
    </source>
</evidence>
<keyword evidence="3" id="KW-1003">Cell membrane</keyword>
<dbReference type="InterPro" id="IPR007387">
    <property type="entry name" value="TRAP_DctQ"/>
</dbReference>
<feature type="domain" description="Tripartite ATP-independent periplasmic transporters DctQ component" evidence="10">
    <location>
        <begin position="20"/>
        <end position="150"/>
    </location>
</feature>
<feature type="transmembrane region" description="Helical" evidence="9">
    <location>
        <begin position="123"/>
        <end position="142"/>
    </location>
</feature>
<evidence type="ECO:0000313" key="12">
    <source>
        <dbReference type="Proteomes" id="UP000269301"/>
    </source>
</evidence>
<dbReference type="Pfam" id="PF04290">
    <property type="entry name" value="DctQ"/>
    <property type="match status" value="1"/>
</dbReference>
<evidence type="ECO:0000256" key="4">
    <source>
        <dbReference type="ARBA" id="ARBA00022519"/>
    </source>
</evidence>
<dbReference type="Proteomes" id="UP000269301">
    <property type="component" value="Unassembled WGS sequence"/>
</dbReference>
<dbReference type="RefSeq" id="WP_121205987.1">
    <property type="nucleotide sequence ID" value="NZ_RBZP01000025.1"/>
</dbReference>
<comment type="subcellular location">
    <subcellularLocation>
        <location evidence="1">Cell inner membrane</location>
        <topology evidence="1">Multi-pass membrane protein</topology>
    </subcellularLocation>
</comment>
<accession>A0A494ZT40</accession>
<feature type="transmembrane region" description="Helical" evidence="9">
    <location>
        <begin position="43"/>
        <end position="61"/>
    </location>
</feature>
<dbReference type="PANTHER" id="PTHR35011">
    <property type="entry name" value="2,3-DIKETO-L-GULONATE TRAP TRANSPORTER SMALL PERMEASE PROTEIN YIAM"/>
    <property type="match status" value="1"/>
</dbReference>
<dbReference type="GO" id="GO:0022857">
    <property type="term" value="F:transmembrane transporter activity"/>
    <property type="evidence" value="ECO:0007669"/>
    <property type="project" value="TreeGrafter"/>
</dbReference>
<proteinExistence type="inferred from homology"/>
<evidence type="ECO:0000256" key="9">
    <source>
        <dbReference type="SAM" id="Phobius"/>
    </source>
</evidence>
<dbReference type="GO" id="GO:0015740">
    <property type="term" value="P:C4-dicarboxylate transport"/>
    <property type="evidence" value="ECO:0007669"/>
    <property type="project" value="TreeGrafter"/>
</dbReference>
<reference evidence="11 12" key="1">
    <citation type="journal article" date="2016" name="Int. J. Syst. Evol. Microbiol.">
        <title>Oceanobacillus halophilus sp. nov., a novel moderately halophilic bacterium from a hypersaline lake.</title>
        <authorList>
            <person name="Amoozegar M.A."/>
            <person name="Bagheri M."/>
            <person name="Makhdoumi A."/>
            <person name="Nikou M.M."/>
            <person name="Fazeli S.A.S."/>
            <person name="Schumann P."/>
            <person name="Sproer C."/>
            <person name="Sanchez-Porro C."/>
            <person name="Ventosa A."/>
        </authorList>
    </citation>
    <scope>NUCLEOTIDE SEQUENCE [LARGE SCALE GENOMIC DNA]</scope>
    <source>
        <strain evidence="11 12">DSM 23996</strain>
    </source>
</reference>
<keyword evidence="7 9" id="KW-0472">Membrane</keyword>
<evidence type="ECO:0000256" key="1">
    <source>
        <dbReference type="ARBA" id="ARBA00004429"/>
    </source>
</evidence>
<dbReference type="EMBL" id="RBZP01000025">
    <property type="protein sequence ID" value="RKQ29285.1"/>
    <property type="molecule type" value="Genomic_DNA"/>
</dbReference>
<protein>
    <submittedName>
        <fullName evidence="11">TRAP transporter small permease</fullName>
    </submittedName>
</protein>
<dbReference type="InterPro" id="IPR055348">
    <property type="entry name" value="DctQ"/>
</dbReference>
<dbReference type="GO" id="GO:0005886">
    <property type="term" value="C:plasma membrane"/>
    <property type="evidence" value="ECO:0007669"/>
    <property type="project" value="UniProtKB-SubCell"/>
</dbReference>
<feature type="transmembrane region" description="Helical" evidence="9">
    <location>
        <begin position="82"/>
        <end position="103"/>
    </location>
</feature>
<evidence type="ECO:0000256" key="3">
    <source>
        <dbReference type="ARBA" id="ARBA00022475"/>
    </source>
</evidence>
<organism evidence="11 12">
    <name type="scientific">Oceanobacillus halophilus</name>
    <dbReference type="NCBI Taxonomy" id="930130"/>
    <lineage>
        <taxon>Bacteria</taxon>
        <taxon>Bacillati</taxon>
        <taxon>Bacillota</taxon>
        <taxon>Bacilli</taxon>
        <taxon>Bacillales</taxon>
        <taxon>Bacillaceae</taxon>
        <taxon>Oceanobacillus</taxon>
    </lineage>
</organism>
<evidence type="ECO:0000259" key="10">
    <source>
        <dbReference type="Pfam" id="PF04290"/>
    </source>
</evidence>
<comment type="caution">
    <text evidence="11">The sequence shown here is derived from an EMBL/GenBank/DDBJ whole genome shotgun (WGS) entry which is preliminary data.</text>
</comment>
<dbReference type="PANTHER" id="PTHR35011:SF2">
    <property type="entry name" value="2,3-DIKETO-L-GULONATE TRAP TRANSPORTER SMALL PERMEASE PROTEIN YIAM"/>
    <property type="match status" value="1"/>
</dbReference>
<keyword evidence="2" id="KW-0813">Transport</keyword>
<name>A0A494ZT40_9BACI</name>
<gene>
    <name evidence="11" type="ORF">D8M06_18065</name>
</gene>
<keyword evidence="4" id="KW-0997">Cell inner membrane</keyword>
<evidence type="ECO:0000256" key="5">
    <source>
        <dbReference type="ARBA" id="ARBA00022692"/>
    </source>
</evidence>
<comment type="similarity">
    <text evidence="8">Belongs to the TRAP transporter small permease family.</text>
</comment>
<evidence type="ECO:0000256" key="2">
    <source>
        <dbReference type="ARBA" id="ARBA00022448"/>
    </source>
</evidence>
<feature type="transmembrane region" description="Helical" evidence="9">
    <location>
        <begin position="12"/>
        <end position="31"/>
    </location>
</feature>
<evidence type="ECO:0000256" key="7">
    <source>
        <dbReference type="ARBA" id="ARBA00023136"/>
    </source>
</evidence>
<keyword evidence="5 9" id="KW-0812">Transmembrane</keyword>
<keyword evidence="6 9" id="KW-1133">Transmembrane helix</keyword>